<evidence type="ECO:0000313" key="3">
    <source>
        <dbReference type="EMBL" id="CEQ42949.1"/>
    </source>
</evidence>
<evidence type="ECO:0000256" key="2">
    <source>
        <dbReference type="SAM" id="MobiDB-lite"/>
    </source>
</evidence>
<feature type="compositionally biased region" description="Low complexity" evidence="2">
    <location>
        <begin position="1"/>
        <end position="12"/>
    </location>
</feature>
<keyword evidence="4" id="KW-1185">Reference proteome</keyword>
<accession>A0A0D6ESL1</accession>
<name>A0A0D6ESL1_SPOSA</name>
<dbReference type="Proteomes" id="UP000243876">
    <property type="component" value="Unassembled WGS sequence"/>
</dbReference>
<dbReference type="EMBL" id="CENE01000041">
    <property type="protein sequence ID" value="CEQ42949.1"/>
    <property type="molecule type" value="Genomic_DNA"/>
</dbReference>
<protein>
    <submittedName>
        <fullName evidence="3">SPOSA6832_04807-mRNA-1:cds</fullName>
    </submittedName>
</protein>
<organism evidence="3 4">
    <name type="scientific">Sporidiobolus salmonicolor</name>
    <name type="common">Yeast-like fungus</name>
    <name type="synonym">Sporobolomyces salmonicolor</name>
    <dbReference type="NCBI Taxonomy" id="5005"/>
    <lineage>
        <taxon>Eukaryota</taxon>
        <taxon>Fungi</taxon>
        <taxon>Dikarya</taxon>
        <taxon>Basidiomycota</taxon>
        <taxon>Pucciniomycotina</taxon>
        <taxon>Microbotryomycetes</taxon>
        <taxon>Sporidiobolales</taxon>
        <taxon>Sporidiobolaceae</taxon>
        <taxon>Sporobolomyces</taxon>
    </lineage>
</organism>
<dbReference type="AlphaFoldDB" id="A0A0D6ESL1"/>
<evidence type="ECO:0000256" key="1">
    <source>
        <dbReference type="SAM" id="Coils"/>
    </source>
</evidence>
<feature type="region of interest" description="Disordered" evidence="2">
    <location>
        <begin position="220"/>
        <end position="240"/>
    </location>
</feature>
<keyword evidence="1" id="KW-0175">Coiled coil</keyword>
<evidence type="ECO:0000313" key="4">
    <source>
        <dbReference type="Proteomes" id="UP000243876"/>
    </source>
</evidence>
<sequence length="240" mass="26376">MAASRTAASTATQVLTKASTSLPRPRRLSKRTSQTSRSSSLSSLISLYHLTPTFVPTADPASLNSHITATLAPQNSSVKPRPHDLYDVVRAQQELDLERIRLDAAASASLLGVNLRLASNAPDARFELGPRGADGKVYDHQGSFFAVHETGAEPPLSQRMRRVVDRLHGTEAGGRAGVEVVEELGERAIQWKEGLKAARERERQREEKEEREAEIFAEQFTEALSEEEASQPGRVEEKLL</sequence>
<feature type="compositionally biased region" description="Polar residues" evidence="2">
    <location>
        <begin position="13"/>
        <end position="22"/>
    </location>
</feature>
<gene>
    <name evidence="3" type="primary">SPOSA6832_04807</name>
</gene>
<feature type="region of interest" description="Disordered" evidence="2">
    <location>
        <begin position="1"/>
        <end position="37"/>
    </location>
</feature>
<proteinExistence type="predicted"/>
<feature type="non-terminal residue" evidence="3">
    <location>
        <position position="1"/>
    </location>
</feature>
<dbReference type="OrthoDB" id="2533069at2759"/>
<reference evidence="4" key="1">
    <citation type="submission" date="2015-02" db="EMBL/GenBank/DDBJ databases">
        <authorList>
            <person name="Gon?alves P."/>
        </authorList>
    </citation>
    <scope>NUCLEOTIDE SEQUENCE [LARGE SCALE GENOMIC DNA]</scope>
</reference>
<feature type="coiled-coil region" evidence="1">
    <location>
        <begin position="192"/>
        <end position="219"/>
    </location>
</feature>